<accession>A0A8B7P1A0</accession>
<evidence type="ECO:0000313" key="3">
    <source>
        <dbReference type="RefSeq" id="XP_018019740.1"/>
    </source>
</evidence>
<dbReference type="RefSeq" id="XP_018019740.1">
    <property type="nucleotide sequence ID" value="XM_018164251.2"/>
</dbReference>
<organism evidence="2 3">
    <name type="scientific">Hyalella azteca</name>
    <name type="common">Amphipod</name>
    <dbReference type="NCBI Taxonomy" id="294128"/>
    <lineage>
        <taxon>Eukaryota</taxon>
        <taxon>Metazoa</taxon>
        <taxon>Ecdysozoa</taxon>
        <taxon>Arthropoda</taxon>
        <taxon>Crustacea</taxon>
        <taxon>Multicrustacea</taxon>
        <taxon>Malacostraca</taxon>
        <taxon>Eumalacostraca</taxon>
        <taxon>Peracarida</taxon>
        <taxon>Amphipoda</taxon>
        <taxon>Senticaudata</taxon>
        <taxon>Talitrida</taxon>
        <taxon>Talitroidea</taxon>
        <taxon>Hyalellidae</taxon>
        <taxon>Hyalella</taxon>
    </lineage>
</organism>
<dbReference type="OrthoDB" id="6776294at2759"/>
<feature type="domain" description="DUF4806" evidence="1">
    <location>
        <begin position="25"/>
        <end position="100"/>
    </location>
</feature>
<name>A0A8B7P1A0_HYAAZ</name>
<proteinExistence type="predicted"/>
<keyword evidence="2" id="KW-1185">Reference proteome</keyword>
<reference evidence="3" key="1">
    <citation type="submission" date="2025-08" db="UniProtKB">
        <authorList>
            <consortium name="RefSeq"/>
        </authorList>
    </citation>
    <scope>IDENTIFICATION</scope>
    <source>
        <tissue evidence="3">Whole organism</tissue>
    </source>
</reference>
<sequence>MEIRDAVQKNDCCNKNSCNSTPCLKEPLETLESFLEFEDKLSDQEFYDTLKEQMQRIGGLDVADNVKTLMKRTMSNALMSKMSLQGKKNKIAFNGTRLFSAIKEVVMATFQEATEVKLNEEFSRFLRHAPERLGGGGRTSK</sequence>
<dbReference type="PANTHER" id="PTHR34153:SF2">
    <property type="entry name" value="SI:CH211-262H13.3-RELATED"/>
    <property type="match status" value="1"/>
</dbReference>
<evidence type="ECO:0000313" key="2">
    <source>
        <dbReference type="Proteomes" id="UP000694843"/>
    </source>
</evidence>
<protein>
    <submittedName>
        <fullName evidence="3">Uncharacterized protein LOC108676200</fullName>
    </submittedName>
</protein>
<dbReference type="Proteomes" id="UP000694843">
    <property type="component" value="Unplaced"/>
</dbReference>
<dbReference type="AlphaFoldDB" id="A0A8B7P1A0"/>
<dbReference type="InterPro" id="IPR032071">
    <property type="entry name" value="DUF4806"/>
</dbReference>
<dbReference type="PANTHER" id="PTHR34153">
    <property type="entry name" value="SI:CH211-262H13.3-RELATED-RELATED"/>
    <property type="match status" value="1"/>
</dbReference>
<evidence type="ECO:0000259" key="1">
    <source>
        <dbReference type="Pfam" id="PF16064"/>
    </source>
</evidence>
<dbReference type="GeneID" id="108676200"/>
<dbReference type="Pfam" id="PF16064">
    <property type="entry name" value="DUF4806"/>
    <property type="match status" value="1"/>
</dbReference>
<dbReference type="OMA" id="VVMATFQ"/>
<dbReference type="KEGG" id="hazt:108676200"/>
<gene>
    <name evidence="3" type="primary">LOC108676200</name>
</gene>